<dbReference type="Proteomes" id="UP000033607">
    <property type="component" value="Unassembled WGS sequence"/>
</dbReference>
<dbReference type="Gene3D" id="3.30.70.2220">
    <property type="entry name" value="CRISPR-Cas system, Cmr2 subunit, D1 domain, cysteine cluster"/>
    <property type="match status" value="1"/>
</dbReference>
<dbReference type="Gene3D" id="3.30.70.270">
    <property type="match status" value="1"/>
</dbReference>
<evidence type="ECO:0000259" key="3">
    <source>
        <dbReference type="Pfam" id="PF12469"/>
    </source>
</evidence>
<organism evidence="5 6">
    <name type="scientific">Limnoraphis robusta CS-951</name>
    <dbReference type="NCBI Taxonomy" id="1637645"/>
    <lineage>
        <taxon>Bacteria</taxon>
        <taxon>Bacillati</taxon>
        <taxon>Cyanobacteriota</taxon>
        <taxon>Cyanophyceae</taxon>
        <taxon>Oscillatoriophycideae</taxon>
        <taxon>Oscillatoriales</taxon>
        <taxon>Sirenicapillariaceae</taxon>
        <taxon>Limnoraphis</taxon>
    </lineage>
</organism>
<feature type="domain" description="Cas10/Cmr2 second palm" evidence="4">
    <location>
        <begin position="293"/>
        <end position="431"/>
    </location>
</feature>
<evidence type="ECO:0000256" key="2">
    <source>
        <dbReference type="ARBA" id="ARBA00023118"/>
    </source>
</evidence>
<sequence length="611" mass="71187">MNQPVYTVITFAPVQGFIEKSRKLRDLYGSSYILSFLSWVICQVAETQKLEVISPALPNITQGMPNQIILKGDVSPENLDLIKRRFNQAWRLIAETCQDWIENNIKTWTDSKKETHLWDYSIWKRDWDLWKNHAWEYFEASGKPGESITQVRERINQVKTLRDWTGINWQGESSTLSGTDAIAYPDLGRIADPRHYNYPSERTKIQAFYEKLSLVLGESFIDIREQLSIPELIKRLITHEMIANRLKEKLPLLEIEDRADQIPQIAKELNPASFKDLNRLKDSEDEQKYKTGWFLGDGDGAAKYFKQIGKQGIEAEEKGTQSFSQEMREWGKQLRELQAEYLDHKGRMVYAGGDDFLGVLYKVEEPISPLECFQWFYQFKSQVWHKKPKRKIITASVGFVWAGAQVPQRDILQHCHLAEKSAKSGGRDRIAFRILFNSGNHLEWVCPWWMLDQQDLSEAAKKLSLLNLPDQNLIESYRDRSGGKNWTHFYQDVAILESRHAFRGTKVKKQGKWIEKPEIDIALGLIDIYFGSDWQKIIFQPQSWWNFYDDEIQTFTGLLGDPKTVNPDCEYYSCFNQNLEDLSQLPSVKHALNNWVINLAKVGFHLTKENE</sequence>
<dbReference type="EMBL" id="LATL02000229">
    <property type="protein sequence ID" value="KKD39603.1"/>
    <property type="molecule type" value="Genomic_DNA"/>
</dbReference>
<dbReference type="GO" id="GO:0051607">
    <property type="term" value="P:defense response to virus"/>
    <property type="evidence" value="ECO:0007669"/>
    <property type="project" value="UniProtKB-KW"/>
</dbReference>
<proteinExistence type="predicted"/>
<dbReference type="InterPro" id="IPR024615">
    <property type="entry name" value="CRISPR-assoc_Cmr2_N"/>
</dbReference>
<evidence type="ECO:0000313" key="6">
    <source>
        <dbReference type="Proteomes" id="UP000033607"/>
    </source>
</evidence>
<feature type="domain" description="CRISPR-associated protein Cmr2 N-terminal" evidence="3">
    <location>
        <begin position="6"/>
        <end position="59"/>
    </location>
</feature>
<comment type="caution">
    <text evidence="5">The sequence shown here is derived from an EMBL/GenBank/DDBJ whole genome shotgun (WGS) entry which is preliminary data.</text>
</comment>
<dbReference type="InterPro" id="IPR043128">
    <property type="entry name" value="Rev_trsase/Diguanyl_cyclase"/>
</dbReference>
<evidence type="ECO:0000256" key="1">
    <source>
        <dbReference type="ARBA" id="ARBA00022741"/>
    </source>
</evidence>
<dbReference type="AlphaFoldDB" id="A0A0F5YLH4"/>
<dbReference type="Pfam" id="PF22335">
    <property type="entry name" value="Cas10-Cmr2_palm2"/>
    <property type="match status" value="1"/>
</dbReference>
<keyword evidence="2" id="KW-0051">Antiviral defense</keyword>
<protein>
    <submittedName>
        <fullName evidence="5">Uncharacterized protein</fullName>
    </submittedName>
</protein>
<evidence type="ECO:0000259" key="4">
    <source>
        <dbReference type="Pfam" id="PF22335"/>
    </source>
</evidence>
<accession>A0A0F5YLH4</accession>
<evidence type="ECO:0000313" key="5">
    <source>
        <dbReference type="EMBL" id="KKD39603.1"/>
    </source>
</evidence>
<name>A0A0F5YLH4_9CYAN</name>
<dbReference type="InterPro" id="IPR054767">
    <property type="entry name" value="Cas10-Cmr2_palm2"/>
</dbReference>
<reference evidence="5 6" key="1">
    <citation type="submission" date="2015-06" db="EMBL/GenBank/DDBJ databases">
        <title>Draft genome assembly of filamentous brackish cyanobacterium Limnoraphis robusta strain CS-951.</title>
        <authorList>
            <person name="Willis A."/>
            <person name="Parks M."/>
            <person name="Burford M.A."/>
        </authorList>
    </citation>
    <scope>NUCLEOTIDE SEQUENCE [LARGE SCALE GENOMIC DNA]</scope>
    <source>
        <strain evidence="5 6">CS-951</strain>
    </source>
</reference>
<dbReference type="OrthoDB" id="9758700at2"/>
<dbReference type="RefSeq" id="WP_046276906.1">
    <property type="nucleotide sequence ID" value="NZ_LATL02000229.1"/>
</dbReference>
<dbReference type="InterPro" id="IPR038242">
    <property type="entry name" value="Cmr2_N"/>
</dbReference>
<dbReference type="Pfam" id="PF12469">
    <property type="entry name" value="Cmr2_N"/>
    <property type="match status" value="1"/>
</dbReference>
<gene>
    <name evidence="5" type="ORF">WN50_02410</name>
</gene>
<keyword evidence="1" id="KW-0547">Nucleotide-binding</keyword>
<dbReference type="GO" id="GO:0000166">
    <property type="term" value="F:nucleotide binding"/>
    <property type="evidence" value="ECO:0007669"/>
    <property type="project" value="UniProtKB-KW"/>
</dbReference>
<dbReference type="PATRIC" id="fig|1637645.4.peg.4525"/>